<dbReference type="RefSeq" id="WP_379560218.1">
    <property type="nucleotide sequence ID" value="NZ_JBHUMX010000003.1"/>
</dbReference>
<comment type="caution">
    <text evidence="2">The sequence shown here is derived from an EMBL/GenBank/DDBJ whole genome shotgun (WGS) entry which is preliminary data.</text>
</comment>
<keyword evidence="1" id="KW-1133">Transmembrane helix</keyword>
<reference evidence="3" key="1">
    <citation type="journal article" date="2019" name="Int. J. Syst. Evol. Microbiol.">
        <title>The Global Catalogue of Microorganisms (GCM) 10K type strain sequencing project: providing services to taxonomists for standard genome sequencing and annotation.</title>
        <authorList>
            <consortium name="The Broad Institute Genomics Platform"/>
            <consortium name="The Broad Institute Genome Sequencing Center for Infectious Disease"/>
            <person name="Wu L."/>
            <person name="Ma J."/>
        </authorList>
    </citation>
    <scope>NUCLEOTIDE SEQUENCE [LARGE SCALE GENOMIC DNA]</scope>
    <source>
        <strain evidence="3">TISTR 1858</strain>
    </source>
</reference>
<protein>
    <submittedName>
        <fullName evidence="2">SdpI family protein</fullName>
    </submittedName>
</protein>
<evidence type="ECO:0000313" key="2">
    <source>
        <dbReference type="EMBL" id="MFD2627570.1"/>
    </source>
</evidence>
<dbReference type="PANTHER" id="PTHR37810">
    <property type="entry name" value="IMMUNITY PROTEIN SDPI"/>
    <property type="match status" value="1"/>
</dbReference>
<evidence type="ECO:0000256" key="1">
    <source>
        <dbReference type="SAM" id="Phobius"/>
    </source>
</evidence>
<evidence type="ECO:0000313" key="3">
    <source>
        <dbReference type="Proteomes" id="UP001597451"/>
    </source>
</evidence>
<keyword evidence="1" id="KW-0812">Transmembrane</keyword>
<dbReference type="Pfam" id="PF13630">
    <property type="entry name" value="SdpI"/>
    <property type="match status" value="1"/>
</dbReference>
<keyword evidence="3" id="KW-1185">Reference proteome</keyword>
<gene>
    <name evidence="2" type="ORF">ACFSUN_02040</name>
</gene>
<organism evidence="2 3">
    <name type="scientific">Oceanobacillus kapialis</name>
    <dbReference type="NCBI Taxonomy" id="481353"/>
    <lineage>
        <taxon>Bacteria</taxon>
        <taxon>Bacillati</taxon>
        <taxon>Bacillota</taxon>
        <taxon>Bacilli</taxon>
        <taxon>Bacillales</taxon>
        <taxon>Bacillaceae</taxon>
        <taxon>Oceanobacillus</taxon>
    </lineage>
</organism>
<proteinExistence type="predicted"/>
<dbReference type="InterPro" id="IPR025962">
    <property type="entry name" value="SdpI/YhfL"/>
</dbReference>
<keyword evidence="1" id="KW-0472">Membrane</keyword>
<dbReference type="EMBL" id="JBHUMX010000003">
    <property type="protein sequence ID" value="MFD2627570.1"/>
    <property type="molecule type" value="Genomic_DNA"/>
</dbReference>
<dbReference type="PANTHER" id="PTHR37810:SF5">
    <property type="entry name" value="IMMUNITY PROTEIN SDPI"/>
    <property type="match status" value="1"/>
</dbReference>
<dbReference type="Proteomes" id="UP001597451">
    <property type="component" value="Unassembled WGS sequence"/>
</dbReference>
<feature type="transmembrane region" description="Helical" evidence="1">
    <location>
        <begin position="25"/>
        <end position="44"/>
    </location>
</feature>
<feature type="transmembrane region" description="Helical" evidence="1">
    <location>
        <begin position="65"/>
        <end position="91"/>
    </location>
</feature>
<sequence>MVFSTFIQMGIALEKLGIVNVSFQANHVGAIITGTLCLIMGIPMRKVKRNGLFGVRTPWSMKNEVAWVRSNTFGSALMIVIGLIFYLYAFIIPGEYMGFAIVGTLLIGVLIVIIASYHFYKKSITGTNND</sequence>
<accession>A0ABW5PWR8</accession>
<name>A0ABW5PWR8_9BACI</name>
<feature type="transmembrane region" description="Helical" evidence="1">
    <location>
        <begin position="97"/>
        <end position="120"/>
    </location>
</feature>